<gene>
    <name evidence="3" type="primary">LOC114334910</name>
</gene>
<proteinExistence type="predicted"/>
<sequence>MEYLPNMGTTANQLKILQQLSKFEAMADVFAEQMSNINNVKSCSCKTTSSAIEDVYVDSIDTVQQLEAFEQKLRDKDNMKENVKKLANVCGNKGNGNGINNCYLLVDRLFTRKLMTLCSWAGGARGEGEKVAFKTFKNVISLFYNVVHLSDDSFTQKDCEDFFKNVIRNSTRRNKSTLSRISTIKRRSKKNTSETIEENEENEVENINESERNIVENGMEETEQNKPERIEENEVIIEEVCKEQDIEFGDVLHDIHDG</sequence>
<dbReference type="InterPro" id="IPR032071">
    <property type="entry name" value="DUF4806"/>
</dbReference>
<accession>A0A6P7G1D7</accession>
<dbReference type="AlphaFoldDB" id="A0A6P7G1D7"/>
<reference evidence="3" key="1">
    <citation type="submission" date="2025-08" db="UniProtKB">
        <authorList>
            <consortium name="RefSeq"/>
        </authorList>
    </citation>
    <scope>IDENTIFICATION</scope>
    <source>
        <tissue evidence="3">Whole insect</tissue>
    </source>
</reference>
<protein>
    <submittedName>
        <fullName evidence="3">Uncharacterized protein LOC114334910</fullName>
    </submittedName>
</protein>
<organism evidence="3">
    <name type="scientific">Diabrotica virgifera virgifera</name>
    <name type="common">western corn rootworm</name>
    <dbReference type="NCBI Taxonomy" id="50390"/>
    <lineage>
        <taxon>Eukaryota</taxon>
        <taxon>Metazoa</taxon>
        <taxon>Ecdysozoa</taxon>
        <taxon>Arthropoda</taxon>
        <taxon>Hexapoda</taxon>
        <taxon>Insecta</taxon>
        <taxon>Pterygota</taxon>
        <taxon>Neoptera</taxon>
        <taxon>Endopterygota</taxon>
        <taxon>Coleoptera</taxon>
        <taxon>Polyphaga</taxon>
        <taxon>Cucujiformia</taxon>
        <taxon>Chrysomeloidea</taxon>
        <taxon>Chrysomelidae</taxon>
        <taxon>Galerucinae</taxon>
        <taxon>Diabroticina</taxon>
        <taxon>Diabroticites</taxon>
        <taxon>Diabrotica</taxon>
    </lineage>
</organism>
<feature type="region of interest" description="Disordered" evidence="1">
    <location>
        <begin position="186"/>
        <end position="230"/>
    </location>
</feature>
<evidence type="ECO:0000256" key="1">
    <source>
        <dbReference type="SAM" id="MobiDB-lite"/>
    </source>
</evidence>
<feature type="domain" description="DUF4806" evidence="2">
    <location>
        <begin position="60"/>
        <end position="145"/>
    </location>
</feature>
<name>A0A6P7G1D7_DIAVI</name>
<feature type="compositionally biased region" description="Acidic residues" evidence="1">
    <location>
        <begin position="195"/>
        <end position="208"/>
    </location>
</feature>
<dbReference type="Pfam" id="PF16064">
    <property type="entry name" value="DUF4806"/>
    <property type="match status" value="1"/>
</dbReference>
<evidence type="ECO:0000259" key="2">
    <source>
        <dbReference type="Pfam" id="PF16064"/>
    </source>
</evidence>
<evidence type="ECO:0000313" key="3">
    <source>
        <dbReference type="RefSeq" id="XP_028140847.1"/>
    </source>
</evidence>
<dbReference type="InParanoid" id="A0A6P7G1D7"/>
<dbReference type="RefSeq" id="XP_028140847.1">
    <property type="nucleotide sequence ID" value="XM_028285046.1"/>
</dbReference>